<keyword evidence="6 8" id="KW-1133">Transmembrane helix</keyword>
<keyword evidence="4" id="KW-1003">Cell membrane</keyword>
<feature type="transmembrane region" description="Helical" evidence="8">
    <location>
        <begin position="335"/>
        <end position="356"/>
    </location>
</feature>
<evidence type="ECO:0000256" key="6">
    <source>
        <dbReference type="ARBA" id="ARBA00022989"/>
    </source>
</evidence>
<feature type="transmembrane region" description="Helical" evidence="8">
    <location>
        <begin position="98"/>
        <end position="118"/>
    </location>
</feature>
<gene>
    <name evidence="9" type="ORF">RT41_GL001836</name>
</gene>
<evidence type="ECO:0000313" key="9">
    <source>
        <dbReference type="EMBL" id="PCR99460.1"/>
    </source>
</evidence>
<dbReference type="GO" id="GO:0042907">
    <property type="term" value="F:xanthine transmembrane transporter activity"/>
    <property type="evidence" value="ECO:0007669"/>
    <property type="project" value="TreeGrafter"/>
</dbReference>
<dbReference type="GO" id="GO:0005886">
    <property type="term" value="C:plasma membrane"/>
    <property type="evidence" value="ECO:0007669"/>
    <property type="project" value="UniProtKB-SubCell"/>
</dbReference>
<feature type="transmembrane region" description="Helical" evidence="8">
    <location>
        <begin position="71"/>
        <end position="92"/>
    </location>
</feature>
<comment type="caution">
    <text evidence="9">The sequence shown here is derived from an EMBL/GenBank/DDBJ whole genome shotgun (WGS) entry which is preliminary data.</text>
</comment>
<dbReference type="RefSeq" id="WP_096818451.1">
    <property type="nucleotide sequence ID" value="NZ_JXJU01000008.1"/>
</dbReference>
<evidence type="ECO:0000256" key="5">
    <source>
        <dbReference type="ARBA" id="ARBA00022692"/>
    </source>
</evidence>
<accession>A0A2A5RJZ2</accession>
<dbReference type="STRING" id="1291764.GCA_001311235_01584"/>
<dbReference type="PANTHER" id="PTHR42810:SF4">
    <property type="entry name" value="URIC ACID TRANSPORTER UACT"/>
    <property type="match status" value="1"/>
</dbReference>
<protein>
    <submittedName>
        <fullName evidence="9">Xanthine permease</fullName>
    </submittedName>
</protein>
<keyword evidence="7 8" id="KW-0472">Membrane</keyword>
<dbReference type="PROSITE" id="PS01116">
    <property type="entry name" value="XANTH_URACIL_PERMASE"/>
    <property type="match status" value="1"/>
</dbReference>
<dbReference type="EMBL" id="JXJU01000008">
    <property type="protein sequence ID" value="PCR99460.1"/>
    <property type="molecule type" value="Genomic_DNA"/>
</dbReference>
<evidence type="ECO:0000313" key="10">
    <source>
        <dbReference type="Proteomes" id="UP000218181"/>
    </source>
</evidence>
<feature type="transmembrane region" description="Helical" evidence="8">
    <location>
        <begin position="12"/>
        <end position="38"/>
    </location>
</feature>
<feature type="transmembrane region" description="Helical" evidence="8">
    <location>
        <begin position="368"/>
        <end position="387"/>
    </location>
</feature>
<feature type="transmembrane region" description="Helical" evidence="8">
    <location>
        <begin position="393"/>
        <end position="416"/>
    </location>
</feature>
<dbReference type="Proteomes" id="UP000218181">
    <property type="component" value="Unassembled WGS sequence"/>
</dbReference>
<dbReference type="InterPro" id="IPR017588">
    <property type="entry name" value="UacT-like"/>
</dbReference>
<proteinExistence type="inferred from homology"/>
<evidence type="ECO:0000256" key="1">
    <source>
        <dbReference type="ARBA" id="ARBA00004651"/>
    </source>
</evidence>
<feature type="transmembrane region" description="Helical" evidence="8">
    <location>
        <begin position="158"/>
        <end position="178"/>
    </location>
</feature>
<evidence type="ECO:0000256" key="7">
    <source>
        <dbReference type="ARBA" id="ARBA00023136"/>
    </source>
</evidence>
<dbReference type="OrthoDB" id="9805749at2"/>
<dbReference type="InterPro" id="IPR006042">
    <property type="entry name" value="Xan_ur_permease"/>
</dbReference>
<dbReference type="NCBIfam" id="NF037981">
    <property type="entry name" value="NCS2_1"/>
    <property type="match status" value="1"/>
</dbReference>
<evidence type="ECO:0000256" key="2">
    <source>
        <dbReference type="ARBA" id="ARBA00008821"/>
    </source>
</evidence>
<feature type="transmembrane region" description="Helical" evidence="8">
    <location>
        <begin position="44"/>
        <end position="64"/>
    </location>
</feature>
<feature type="transmembrane region" description="Helical" evidence="8">
    <location>
        <begin position="228"/>
        <end position="254"/>
    </location>
</feature>
<evidence type="ECO:0000256" key="4">
    <source>
        <dbReference type="ARBA" id="ARBA00022475"/>
    </source>
</evidence>
<dbReference type="AlphaFoldDB" id="A0A2A5RJZ2"/>
<feature type="transmembrane region" description="Helical" evidence="8">
    <location>
        <begin position="185"/>
        <end position="208"/>
    </location>
</feature>
<keyword evidence="3" id="KW-0813">Transport</keyword>
<dbReference type="NCBIfam" id="TIGR03173">
    <property type="entry name" value="pbuX"/>
    <property type="match status" value="1"/>
</dbReference>
<comment type="subcellular location">
    <subcellularLocation>
        <location evidence="1">Cell membrane</location>
        <topology evidence="1">Multi-pass membrane protein</topology>
    </subcellularLocation>
</comment>
<comment type="similarity">
    <text evidence="2">Belongs to the nucleobase:cation symporter-2 (NCS2) (TC 2.A.40) family.</text>
</comment>
<evidence type="ECO:0000256" key="8">
    <source>
        <dbReference type="SAM" id="Phobius"/>
    </source>
</evidence>
<dbReference type="Pfam" id="PF00860">
    <property type="entry name" value="Xan_ur_permease"/>
    <property type="match status" value="1"/>
</dbReference>
<dbReference type="InterPro" id="IPR006043">
    <property type="entry name" value="NCS2"/>
</dbReference>
<keyword evidence="5 8" id="KW-0812">Transmembrane</keyword>
<dbReference type="PANTHER" id="PTHR42810">
    <property type="entry name" value="PURINE PERMEASE C1399.01C-RELATED"/>
    <property type="match status" value="1"/>
</dbReference>
<organism evidence="9 10">
    <name type="scientific">Lactococcus fujiensis JCM 16395</name>
    <dbReference type="NCBI Taxonomy" id="1291764"/>
    <lineage>
        <taxon>Bacteria</taxon>
        <taxon>Bacillati</taxon>
        <taxon>Bacillota</taxon>
        <taxon>Bacilli</taxon>
        <taxon>Lactobacillales</taxon>
        <taxon>Streptococcaceae</taxon>
        <taxon>Lactococcus</taxon>
    </lineage>
</organism>
<evidence type="ECO:0000256" key="3">
    <source>
        <dbReference type="ARBA" id="ARBA00022448"/>
    </source>
</evidence>
<keyword evidence="10" id="KW-1185">Reference proteome</keyword>
<sequence length="439" mass="46953">MFQKNENSQTQAAVLGLQHLLAMYSGSILVPIMIASALKYSPEQMTYLISTDIFMCGLATLLQLQLRKHFGIGLPVVLGVAFQSVAPLIIIGEKHGSGAMFGSLIVSGIFVMLISGIFSKIRKLFPPIVTGSVITTIGLSLIPVAIGNMGNNVTKPTSTSLILAFFTIALILLINIFTKGFIRSIAILIGLVGGTLLAASMGLVDTAVVGQTPWIHLPQPFYFAAPKFYFVDSLMMIIIAIVSLVESTGVYLALADITGEELSETRLRNGYRAEGFAVMLGGIFNTFPYTGFSQNVGLVHLSGIKTRKPLYYTAAFLLALGILPKFAAIAQLIPAPVLGGAMLIMFGMVATQGVRMLATVNFEGNQNLLIVAVSVAMGVGFDSTSLFSSLPQFIQPFISNGIVMSTLAAIVLNLIFNHKKKEVVNNHASEQVLESVKVQ</sequence>
<reference evidence="9 10" key="1">
    <citation type="submission" date="2014-12" db="EMBL/GenBank/DDBJ databases">
        <title>Draft genome sequences of 10 type strains of Lactococcus.</title>
        <authorList>
            <person name="Sun Z."/>
            <person name="Zhong Z."/>
            <person name="Liu W."/>
            <person name="Zhang W."/>
            <person name="Zhang H."/>
        </authorList>
    </citation>
    <scope>NUCLEOTIDE SEQUENCE [LARGE SCALE GENOMIC DNA]</scope>
    <source>
        <strain evidence="9 10">JCM 16395</strain>
    </source>
</reference>
<feature type="transmembrane region" description="Helical" evidence="8">
    <location>
        <begin position="125"/>
        <end position="146"/>
    </location>
</feature>
<name>A0A2A5RJZ2_9LACT</name>
<dbReference type="NCBIfam" id="TIGR00801">
    <property type="entry name" value="ncs2"/>
    <property type="match status" value="1"/>
</dbReference>